<keyword evidence="9" id="KW-1185">Reference proteome</keyword>
<name>A0AAP2CMM1_9RHOB</name>
<comment type="similarity">
    <text evidence="2">Belongs to the GtrA family.</text>
</comment>
<dbReference type="GO" id="GO:0005886">
    <property type="term" value="C:plasma membrane"/>
    <property type="evidence" value="ECO:0007669"/>
    <property type="project" value="TreeGrafter"/>
</dbReference>
<feature type="domain" description="GtrA/DPMS transmembrane" evidence="7">
    <location>
        <begin position="26"/>
        <end position="139"/>
    </location>
</feature>
<dbReference type="RefSeq" id="WP_327793360.1">
    <property type="nucleotide sequence ID" value="NZ_JADQAZ010000001.1"/>
</dbReference>
<gene>
    <name evidence="8" type="ORF">IV417_07295</name>
</gene>
<keyword evidence="4 6" id="KW-1133">Transmembrane helix</keyword>
<accession>A0AAP2CMM1</accession>
<dbReference type="Pfam" id="PF04138">
    <property type="entry name" value="GtrA_DPMS_TM"/>
    <property type="match status" value="1"/>
</dbReference>
<evidence type="ECO:0000256" key="4">
    <source>
        <dbReference type="ARBA" id="ARBA00022989"/>
    </source>
</evidence>
<dbReference type="PANTHER" id="PTHR38459:SF1">
    <property type="entry name" value="PROPHAGE BACTOPRENOL-LINKED GLUCOSE TRANSLOCASE HOMOLOG"/>
    <property type="match status" value="1"/>
</dbReference>
<evidence type="ECO:0000256" key="5">
    <source>
        <dbReference type="ARBA" id="ARBA00023136"/>
    </source>
</evidence>
<evidence type="ECO:0000256" key="2">
    <source>
        <dbReference type="ARBA" id="ARBA00009399"/>
    </source>
</evidence>
<evidence type="ECO:0000313" key="8">
    <source>
        <dbReference type="EMBL" id="MBT0957184.1"/>
    </source>
</evidence>
<comment type="subcellular location">
    <subcellularLocation>
        <location evidence="1">Membrane</location>
        <topology evidence="1">Multi-pass membrane protein</topology>
    </subcellularLocation>
</comment>
<dbReference type="Proteomes" id="UP001315686">
    <property type="component" value="Unassembled WGS sequence"/>
</dbReference>
<proteinExistence type="inferred from homology"/>
<evidence type="ECO:0000313" key="9">
    <source>
        <dbReference type="Proteomes" id="UP001315686"/>
    </source>
</evidence>
<evidence type="ECO:0000256" key="1">
    <source>
        <dbReference type="ARBA" id="ARBA00004141"/>
    </source>
</evidence>
<sequence>MSSPADPCLAHEAPRAPAALRRQLWRYLVTGVINTGLGLFVIIALHKGFGAGLMLSNAAGYGVGLLCSFTLNRSWTFASTGSVLPAAAKYLVLVGIAFGLCISVITGLQGAGLPYLPAQITGTALYSIVVFLGAKHVIFTD</sequence>
<dbReference type="GO" id="GO:0000271">
    <property type="term" value="P:polysaccharide biosynthetic process"/>
    <property type="evidence" value="ECO:0007669"/>
    <property type="project" value="InterPro"/>
</dbReference>
<dbReference type="AlphaFoldDB" id="A0AAP2CMM1"/>
<feature type="transmembrane region" description="Helical" evidence="6">
    <location>
        <begin position="51"/>
        <end position="69"/>
    </location>
</feature>
<evidence type="ECO:0000256" key="3">
    <source>
        <dbReference type="ARBA" id="ARBA00022692"/>
    </source>
</evidence>
<protein>
    <submittedName>
        <fullName evidence="8">GtrA family protein</fullName>
    </submittedName>
</protein>
<dbReference type="PANTHER" id="PTHR38459">
    <property type="entry name" value="PROPHAGE BACTOPRENOL-LINKED GLUCOSE TRANSLOCASE HOMOLOG"/>
    <property type="match status" value="1"/>
</dbReference>
<feature type="transmembrane region" description="Helical" evidence="6">
    <location>
        <begin position="115"/>
        <end position="134"/>
    </location>
</feature>
<keyword evidence="5 6" id="KW-0472">Membrane</keyword>
<feature type="transmembrane region" description="Helical" evidence="6">
    <location>
        <begin position="90"/>
        <end position="109"/>
    </location>
</feature>
<feature type="transmembrane region" description="Helical" evidence="6">
    <location>
        <begin position="24"/>
        <end position="45"/>
    </location>
</feature>
<comment type="caution">
    <text evidence="8">The sequence shown here is derived from an EMBL/GenBank/DDBJ whole genome shotgun (WGS) entry which is preliminary data.</text>
</comment>
<dbReference type="EMBL" id="JADQAZ010000001">
    <property type="protein sequence ID" value="MBT0957184.1"/>
    <property type="molecule type" value="Genomic_DNA"/>
</dbReference>
<dbReference type="InterPro" id="IPR051401">
    <property type="entry name" value="GtrA_CellWall_Glycosyl"/>
</dbReference>
<reference evidence="8 9" key="1">
    <citation type="journal article" date="2021" name="Arch. Microbiol.">
        <title>Harenicola maris gen. nov., sp. nov. isolated from the Sea of Japan shallow sediments.</title>
        <authorList>
            <person name="Romanenko L.A."/>
            <person name="Kurilenko V.V."/>
            <person name="Chernysheva N.Y."/>
            <person name="Tekutyeva L.A."/>
            <person name="Velansky P.V."/>
            <person name="Svetashev V.I."/>
            <person name="Isaeva M.P."/>
        </authorList>
    </citation>
    <scope>NUCLEOTIDE SEQUENCE [LARGE SCALE GENOMIC DNA]</scope>
    <source>
        <strain evidence="8 9">KMM 3653</strain>
    </source>
</reference>
<evidence type="ECO:0000256" key="6">
    <source>
        <dbReference type="SAM" id="Phobius"/>
    </source>
</evidence>
<keyword evidence="3 6" id="KW-0812">Transmembrane</keyword>
<organism evidence="8 9">
    <name type="scientific">Harenicola maris</name>
    <dbReference type="NCBI Taxonomy" id="2841044"/>
    <lineage>
        <taxon>Bacteria</taxon>
        <taxon>Pseudomonadati</taxon>
        <taxon>Pseudomonadota</taxon>
        <taxon>Alphaproteobacteria</taxon>
        <taxon>Rhodobacterales</taxon>
        <taxon>Paracoccaceae</taxon>
        <taxon>Harenicola</taxon>
    </lineage>
</organism>
<dbReference type="InterPro" id="IPR007267">
    <property type="entry name" value="GtrA_DPMS_TM"/>
</dbReference>
<evidence type="ECO:0000259" key="7">
    <source>
        <dbReference type="Pfam" id="PF04138"/>
    </source>
</evidence>